<gene>
    <name evidence="5" type="ORF">SAMN05428963_10777</name>
</gene>
<dbReference type="Pfam" id="PF07729">
    <property type="entry name" value="FCD"/>
    <property type="match status" value="1"/>
</dbReference>
<evidence type="ECO:0000313" key="5">
    <source>
        <dbReference type="EMBL" id="SKA17035.1"/>
    </source>
</evidence>
<dbReference type="STRING" id="1365950.SAMN05428963_10777"/>
<dbReference type="Gene3D" id="1.10.10.10">
    <property type="entry name" value="Winged helix-like DNA-binding domain superfamily/Winged helix DNA-binding domain"/>
    <property type="match status" value="1"/>
</dbReference>
<dbReference type="InterPro" id="IPR036388">
    <property type="entry name" value="WH-like_DNA-bd_sf"/>
</dbReference>
<dbReference type="Proteomes" id="UP000190135">
    <property type="component" value="Unassembled WGS sequence"/>
</dbReference>
<dbReference type="InterPro" id="IPR036390">
    <property type="entry name" value="WH_DNA-bd_sf"/>
</dbReference>
<organism evidence="5 6">
    <name type="scientific">Consotaella salsifontis</name>
    <dbReference type="NCBI Taxonomy" id="1365950"/>
    <lineage>
        <taxon>Bacteria</taxon>
        <taxon>Pseudomonadati</taxon>
        <taxon>Pseudomonadota</taxon>
        <taxon>Alphaproteobacteria</taxon>
        <taxon>Hyphomicrobiales</taxon>
        <taxon>Aurantimonadaceae</taxon>
        <taxon>Consotaella</taxon>
    </lineage>
</organism>
<dbReference type="SMART" id="SM00895">
    <property type="entry name" value="FCD"/>
    <property type="match status" value="1"/>
</dbReference>
<keyword evidence="1" id="KW-0805">Transcription regulation</keyword>
<evidence type="ECO:0000256" key="2">
    <source>
        <dbReference type="ARBA" id="ARBA00023125"/>
    </source>
</evidence>
<dbReference type="InterPro" id="IPR008920">
    <property type="entry name" value="TF_FadR/GntR_C"/>
</dbReference>
<keyword evidence="3" id="KW-0804">Transcription</keyword>
<dbReference type="PROSITE" id="PS50949">
    <property type="entry name" value="HTH_GNTR"/>
    <property type="match status" value="1"/>
</dbReference>
<sequence>MQSKPEQGRSAKGDKRKERLSERVVALLRAQILSGDLLPGAQLPTEPQLIQSFGVSRTVIREAIAELRSTGMVKPIQGRGVFVREREEAGLLTLPHVDMLSLPVVLEMLEFRLSVEVEAAAIASVRRSAMQEHAIRLAHLKMASAVRNREPAVDFDVEFHAAIAKATNNRFYIEVCSKFGREYIPRSQFPGFRDEDNGSYLEVVVAEHEKIYRSIEDQDADRARSAMREHLMASHRRYRALAERVVLDS</sequence>
<dbReference type="InterPro" id="IPR011711">
    <property type="entry name" value="GntR_C"/>
</dbReference>
<dbReference type="SUPFAM" id="SSF46785">
    <property type="entry name" value="Winged helix' DNA-binding domain"/>
    <property type="match status" value="1"/>
</dbReference>
<protein>
    <submittedName>
        <fullName evidence="5">Transcriptional regulator, GntR family</fullName>
    </submittedName>
</protein>
<dbReference type="EMBL" id="FUXL01000007">
    <property type="protein sequence ID" value="SKA17035.1"/>
    <property type="molecule type" value="Genomic_DNA"/>
</dbReference>
<evidence type="ECO:0000313" key="6">
    <source>
        <dbReference type="Proteomes" id="UP000190135"/>
    </source>
</evidence>
<reference evidence="5 6" key="1">
    <citation type="submission" date="2017-02" db="EMBL/GenBank/DDBJ databases">
        <authorList>
            <person name="Peterson S.W."/>
        </authorList>
    </citation>
    <scope>NUCLEOTIDE SEQUENCE [LARGE SCALE GENOMIC DNA]</scope>
    <source>
        <strain evidence="5 6">USBA 369</strain>
    </source>
</reference>
<feature type="domain" description="HTH gntR-type" evidence="4">
    <location>
        <begin position="18"/>
        <end position="86"/>
    </location>
</feature>
<dbReference type="SMART" id="SM00345">
    <property type="entry name" value="HTH_GNTR"/>
    <property type="match status" value="1"/>
</dbReference>
<proteinExistence type="predicted"/>
<evidence type="ECO:0000256" key="1">
    <source>
        <dbReference type="ARBA" id="ARBA00023015"/>
    </source>
</evidence>
<dbReference type="RefSeq" id="WP_078708583.1">
    <property type="nucleotide sequence ID" value="NZ_FUXL01000007.1"/>
</dbReference>
<dbReference type="PRINTS" id="PR00035">
    <property type="entry name" value="HTHGNTR"/>
</dbReference>
<dbReference type="CDD" id="cd07377">
    <property type="entry name" value="WHTH_GntR"/>
    <property type="match status" value="1"/>
</dbReference>
<dbReference type="PANTHER" id="PTHR43537">
    <property type="entry name" value="TRANSCRIPTIONAL REGULATOR, GNTR FAMILY"/>
    <property type="match status" value="1"/>
</dbReference>
<keyword evidence="2" id="KW-0238">DNA-binding</keyword>
<accession>A0A1T4RLZ5</accession>
<keyword evidence="6" id="KW-1185">Reference proteome</keyword>
<dbReference type="InterPro" id="IPR000524">
    <property type="entry name" value="Tscrpt_reg_HTH_GntR"/>
</dbReference>
<evidence type="ECO:0000259" key="4">
    <source>
        <dbReference type="PROSITE" id="PS50949"/>
    </source>
</evidence>
<dbReference type="PANTHER" id="PTHR43537:SF5">
    <property type="entry name" value="UXU OPERON TRANSCRIPTIONAL REGULATOR"/>
    <property type="match status" value="1"/>
</dbReference>
<dbReference type="OrthoDB" id="9809707at2"/>
<dbReference type="Pfam" id="PF00392">
    <property type="entry name" value="GntR"/>
    <property type="match status" value="1"/>
</dbReference>
<dbReference type="Gene3D" id="1.20.120.530">
    <property type="entry name" value="GntR ligand-binding domain-like"/>
    <property type="match status" value="1"/>
</dbReference>
<dbReference type="GO" id="GO:0003677">
    <property type="term" value="F:DNA binding"/>
    <property type="evidence" value="ECO:0007669"/>
    <property type="project" value="UniProtKB-KW"/>
</dbReference>
<dbReference type="AlphaFoldDB" id="A0A1T4RLZ5"/>
<dbReference type="GO" id="GO:0003700">
    <property type="term" value="F:DNA-binding transcription factor activity"/>
    <property type="evidence" value="ECO:0007669"/>
    <property type="project" value="InterPro"/>
</dbReference>
<dbReference type="SUPFAM" id="SSF48008">
    <property type="entry name" value="GntR ligand-binding domain-like"/>
    <property type="match status" value="1"/>
</dbReference>
<name>A0A1T4RLZ5_9HYPH</name>
<evidence type="ECO:0000256" key="3">
    <source>
        <dbReference type="ARBA" id="ARBA00023163"/>
    </source>
</evidence>